<protein>
    <submittedName>
        <fullName evidence="2">Uncharacterized protein</fullName>
    </submittedName>
</protein>
<dbReference type="Proteomes" id="UP000039865">
    <property type="component" value="Unassembled WGS sequence"/>
</dbReference>
<name>A0A078A8N6_STYLE</name>
<feature type="compositionally biased region" description="Basic residues" evidence="1">
    <location>
        <begin position="1153"/>
        <end position="1162"/>
    </location>
</feature>
<dbReference type="InParanoid" id="A0A078A8N6"/>
<feature type="region of interest" description="Disordered" evidence="1">
    <location>
        <begin position="317"/>
        <end position="355"/>
    </location>
</feature>
<proteinExistence type="predicted"/>
<evidence type="ECO:0000256" key="1">
    <source>
        <dbReference type="SAM" id="MobiDB-lite"/>
    </source>
</evidence>
<accession>A0A078A8N6</accession>
<feature type="region of interest" description="Disordered" evidence="1">
    <location>
        <begin position="1105"/>
        <end position="1170"/>
    </location>
</feature>
<feature type="compositionally biased region" description="Basic and acidic residues" evidence="1">
    <location>
        <begin position="1038"/>
        <end position="1048"/>
    </location>
</feature>
<organism evidence="2 3">
    <name type="scientific">Stylonychia lemnae</name>
    <name type="common">Ciliate</name>
    <dbReference type="NCBI Taxonomy" id="5949"/>
    <lineage>
        <taxon>Eukaryota</taxon>
        <taxon>Sar</taxon>
        <taxon>Alveolata</taxon>
        <taxon>Ciliophora</taxon>
        <taxon>Intramacronucleata</taxon>
        <taxon>Spirotrichea</taxon>
        <taxon>Stichotrichia</taxon>
        <taxon>Sporadotrichida</taxon>
        <taxon>Oxytrichidae</taxon>
        <taxon>Stylonychinae</taxon>
        <taxon>Stylonychia</taxon>
    </lineage>
</organism>
<feature type="region of interest" description="Disordered" evidence="1">
    <location>
        <begin position="623"/>
        <end position="664"/>
    </location>
</feature>
<feature type="compositionally biased region" description="Polar residues" evidence="1">
    <location>
        <begin position="644"/>
        <end position="657"/>
    </location>
</feature>
<evidence type="ECO:0000313" key="3">
    <source>
        <dbReference type="Proteomes" id="UP000039865"/>
    </source>
</evidence>
<reference evidence="2 3" key="1">
    <citation type="submission" date="2014-06" db="EMBL/GenBank/DDBJ databases">
        <authorList>
            <person name="Swart Estienne"/>
        </authorList>
    </citation>
    <scope>NUCLEOTIDE SEQUENCE [LARGE SCALE GENOMIC DNA]</scope>
    <source>
        <strain evidence="2 3">130c</strain>
    </source>
</reference>
<feature type="compositionally biased region" description="Polar residues" evidence="1">
    <location>
        <begin position="1105"/>
        <end position="1152"/>
    </location>
</feature>
<sequence>MKNYKELYLNSSIDQRLNQTVEDQRKTTQNIIKRNVKNFSQSKITREQSQLNNAASPYQETRYTQDSSVKFSKTADKFFKTGSKNLINQQQQMYMQYSDNDIKSSVFSIPLIYVQSSKYNEYSAPKSGLSKIQGYKDESERRKSLLNFSRNSKGISKTSSYSRQQNTVQARLSTQSGTRQYLNITENRMDSSSKSLLNKNNSSSFMRNLRRNSQIKSEYDITQVSSKNQLHNIYDDQNEKDIGKHEKYMTKLNLRSPDKEVISENDSIDEESKANQMKMYTAFKLNLPKKKQMQSQTKAVSNKNQDQNQTKFHHHTIGSFGKQSRPKSAQLNAGGIKRRQSSRYSNTQGQIGGDHLDADTQINRIFNQKQVTTKKPEITPDPSDLQLHYGHHLLKSIVSYNSTNYYQKMQQQKFINEYNITEKNDQYKQIRECYGFRQEVNSKDDKSLNQQRQLLSKTSFNDNYEANVKWLKVSNLNFEGKKEWRLNQVLQDKQLKDLQEKKFKQQQQSNNQMLLNKNQGNQDTHDRNRDHNQMLEFASELFQFWNDNEEEVIYVDTIVKDMVSIGLAPSYDFLLRMMSIVLKQPFSQISRIKICIKDFQKLCNSSRLVNRILKILNESVKSSQQSKKKASQQSQGVELKHQNRSLLSSQNGGNQSPAKGRRNDQYQNYSSLDKELLDKPSNAINQKQKIIDDYESKEVLMTKKKLKYHHKLLILHEIVSDVQIYKNLKNSDLAKDYQEKLVLINQRREMISYLNQKYGASAKTFLEILEIFKNDPHQILSEPNKKVKKLISETLEKYLKENNQTFQFRNANLGDMYELILSWWDELKGGQEKKVGEVPKKDFMRFALKKRIIVDEKELDSLYKDLTGDLSLIDKPVLKYNEFMRIFMRSCFKGALQNVYDFIVKASIILKSLPISIKVLSYQRQLLYSGIVSISNPKKNKRGLDGKIVLKALSEIQKPDNIKFSDLKDIMVKDYKDLRKMNRGDNEDEIFDKSLKISAYNNDQIDEKLLLEVIQSDEEVSFSSLNTKYMRKQKEKKRRDSNLRHDEDSTLLTVQSNYRQNTGGFSEELKSPISIKSKVENLSSIHDRPMSSNLGSSFYVTQQRAVSSQGRSRTLRQNFAKSNQSSNINQYFNPSATSTNIGNQTQNQNRNSAKSHQRNKQRKAFDHKDIQAKEIKIISMNEQY</sequence>
<feature type="region of interest" description="Disordered" evidence="1">
    <location>
        <begin position="43"/>
        <end position="65"/>
    </location>
</feature>
<dbReference type="EMBL" id="CCKQ01006573">
    <property type="protein sequence ID" value="CDW77887.1"/>
    <property type="molecule type" value="Genomic_DNA"/>
</dbReference>
<evidence type="ECO:0000313" key="2">
    <source>
        <dbReference type="EMBL" id="CDW77887.1"/>
    </source>
</evidence>
<feature type="compositionally biased region" description="Low complexity" evidence="1">
    <location>
        <begin position="623"/>
        <end position="635"/>
    </location>
</feature>
<dbReference type="AlphaFoldDB" id="A0A078A8N6"/>
<feature type="region of interest" description="Disordered" evidence="1">
    <location>
        <begin position="146"/>
        <end position="173"/>
    </location>
</feature>
<gene>
    <name evidence="2" type="primary">Contig5485.g5865</name>
    <name evidence="2" type="ORF">STYLEM_6854</name>
</gene>
<feature type="region of interest" description="Disordered" evidence="1">
    <location>
        <begin position="1030"/>
        <end position="1049"/>
    </location>
</feature>
<keyword evidence="3" id="KW-1185">Reference proteome</keyword>